<dbReference type="EC" id="1.3.1.-" evidence="7"/>
<organism evidence="11 12">
    <name type="scientific">Butyribacter intestini</name>
    <dbReference type="NCBI Taxonomy" id="1703332"/>
    <lineage>
        <taxon>Bacteria</taxon>
        <taxon>Bacillati</taxon>
        <taxon>Bacillota</taxon>
        <taxon>Clostridia</taxon>
        <taxon>Lachnospirales</taxon>
        <taxon>Lachnospiraceae</taxon>
        <taxon>Butyribacter</taxon>
    </lineage>
</organism>
<keyword evidence="4 7" id="KW-0819">tRNA processing</keyword>
<keyword evidence="3 7" id="KW-0288">FMN</keyword>
<evidence type="ECO:0000256" key="6">
    <source>
        <dbReference type="ARBA" id="ARBA00023002"/>
    </source>
</evidence>
<dbReference type="CDD" id="cd02801">
    <property type="entry name" value="DUS_like_FMN"/>
    <property type="match status" value="1"/>
</dbReference>
<comment type="similarity">
    <text evidence="7">Belongs to the dus family.</text>
</comment>
<keyword evidence="2 7" id="KW-0285">Flavoprotein</keyword>
<feature type="domain" description="DUS-like FMN-binding" evidence="10">
    <location>
        <begin position="9"/>
        <end position="298"/>
    </location>
</feature>
<evidence type="ECO:0000256" key="1">
    <source>
        <dbReference type="ARBA" id="ARBA00001917"/>
    </source>
</evidence>
<dbReference type="Pfam" id="PF01207">
    <property type="entry name" value="Dus"/>
    <property type="match status" value="1"/>
</dbReference>
<evidence type="ECO:0000256" key="2">
    <source>
        <dbReference type="ARBA" id="ARBA00022630"/>
    </source>
</evidence>
<evidence type="ECO:0000256" key="7">
    <source>
        <dbReference type="PIRNR" id="PIRNR006621"/>
    </source>
</evidence>
<proteinExistence type="inferred from homology"/>
<dbReference type="SUPFAM" id="SSF51395">
    <property type="entry name" value="FMN-linked oxidoreductases"/>
    <property type="match status" value="1"/>
</dbReference>
<dbReference type="AlphaFoldDB" id="A0AAW3JQ81"/>
<dbReference type="InterPro" id="IPR035587">
    <property type="entry name" value="DUS-like_FMN-bd"/>
</dbReference>
<name>A0AAW3JQ81_9FIRM</name>
<comment type="function">
    <text evidence="7">Catalyzes the synthesis of 5,6-dihydrouridine (D), a modified base found in the D-loop of most tRNAs, via the reduction of the C5-C6 double bond in target uridines.</text>
</comment>
<protein>
    <recommendedName>
        <fullName evidence="7">tRNA-dihydrouridine synthase</fullName>
        <ecNumber evidence="7">1.3.1.-</ecNumber>
    </recommendedName>
</protein>
<accession>A0AAW3JQ81</accession>
<keyword evidence="6 7" id="KW-0560">Oxidoreductase</keyword>
<dbReference type="GO" id="GO:0050660">
    <property type="term" value="F:flavin adenine dinucleotide binding"/>
    <property type="evidence" value="ECO:0007669"/>
    <property type="project" value="InterPro"/>
</dbReference>
<keyword evidence="5" id="KW-0521">NADP</keyword>
<dbReference type="InterPro" id="IPR001269">
    <property type="entry name" value="DUS_fam"/>
</dbReference>
<feature type="binding site" evidence="9">
    <location>
        <begin position="221"/>
        <end position="222"/>
    </location>
    <ligand>
        <name>FMN</name>
        <dbReference type="ChEBI" id="CHEBI:58210"/>
    </ligand>
</feature>
<dbReference type="Proteomes" id="UP000050833">
    <property type="component" value="Unassembled WGS sequence"/>
</dbReference>
<dbReference type="PANTHER" id="PTHR45846">
    <property type="entry name" value="TRNA-DIHYDROURIDINE(47) SYNTHASE [NAD(P)(+)]-LIKE"/>
    <property type="match status" value="1"/>
</dbReference>
<evidence type="ECO:0000313" key="12">
    <source>
        <dbReference type="Proteomes" id="UP000050833"/>
    </source>
</evidence>
<feature type="binding site" evidence="9">
    <location>
        <position position="136"/>
    </location>
    <ligand>
        <name>FMN</name>
        <dbReference type="ChEBI" id="CHEBI:58210"/>
    </ligand>
</feature>
<feature type="binding site" evidence="9">
    <location>
        <position position="165"/>
    </location>
    <ligand>
        <name>FMN</name>
        <dbReference type="ChEBI" id="CHEBI:58210"/>
    </ligand>
</feature>
<dbReference type="EMBL" id="LLKB01000005">
    <property type="protein sequence ID" value="KQC84679.1"/>
    <property type="molecule type" value="Genomic_DNA"/>
</dbReference>
<sequence>MEKKKLYFAPLEGVAGYIFRNIYADFFDDVDKYFSPFVVTRPSGIMKHKELRDILPENNENISLVPQILANNADGFINAAGQMRELGYNEVNLNLGCPSGTVVSKKRGAGFLRYPEELDAFLDRIYTECDMKISVKTRIGFENPDEIYRLIEIFNKYPVYELIIHPRTRQDMYKNKPNLEMFDYALNTSKNPVCYNGDIKTKSDYDMITERFPDTDSIMIGRGILANPGLFGQIRGKGAIDKEFFKKYHQAIFDKFCQVYDGDTFILFKLKELWAYFANDFDDADKYVKKIRKAKKLTEYKAAVETLLSRCSFSVE</sequence>
<keyword evidence="12" id="KW-1185">Reference proteome</keyword>
<gene>
    <name evidence="11" type="ORF">APZ18_08060</name>
</gene>
<dbReference type="InterPro" id="IPR018517">
    <property type="entry name" value="tRNA_hU_synthase_CS"/>
</dbReference>
<keyword evidence="9" id="KW-0547">Nucleotide-binding</keyword>
<evidence type="ECO:0000259" key="10">
    <source>
        <dbReference type="Pfam" id="PF01207"/>
    </source>
</evidence>
<dbReference type="PIRSF" id="PIRSF006621">
    <property type="entry name" value="Dus"/>
    <property type="match status" value="1"/>
</dbReference>
<feature type="active site" description="Proton donor" evidence="8">
    <location>
        <position position="97"/>
    </location>
</feature>
<evidence type="ECO:0000256" key="4">
    <source>
        <dbReference type="ARBA" id="ARBA00022694"/>
    </source>
</evidence>
<dbReference type="RefSeq" id="WP_055943633.1">
    <property type="nucleotide sequence ID" value="NZ_JAQDCV010000002.1"/>
</dbReference>
<dbReference type="InterPro" id="IPR013785">
    <property type="entry name" value="Aldolase_TIM"/>
</dbReference>
<evidence type="ECO:0000256" key="8">
    <source>
        <dbReference type="PIRSR" id="PIRSR006621-1"/>
    </source>
</evidence>
<dbReference type="Gene3D" id="3.20.20.70">
    <property type="entry name" value="Aldolase class I"/>
    <property type="match status" value="1"/>
</dbReference>
<dbReference type="PANTHER" id="PTHR45846:SF1">
    <property type="entry name" value="TRNA-DIHYDROURIDINE(47) SYNTHASE [NAD(P)(+)]-LIKE"/>
    <property type="match status" value="1"/>
</dbReference>
<evidence type="ECO:0000256" key="5">
    <source>
        <dbReference type="ARBA" id="ARBA00022857"/>
    </source>
</evidence>
<reference evidence="11 12" key="1">
    <citation type="submission" date="2015-10" db="EMBL/GenBank/DDBJ databases">
        <title>Butyribacter intestini gen. nov., sp. nov., a butyric acid-producing bacterium of the family Lachnospiraceae isolated from the human faeces.</title>
        <authorList>
            <person name="Zou Y."/>
            <person name="Xue W."/>
            <person name="Luo G."/>
            <person name="Lv M."/>
        </authorList>
    </citation>
    <scope>NUCLEOTIDE SEQUENCE [LARGE SCALE GENOMIC DNA]</scope>
    <source>
        <strain evidence="11 12">TF01-11</strain>
    </source>
</reference>
<dbReference type="GO" id="GO:0017150">
    <property type="term" value="F:tRNA dihydrouridine synthase activity"/>
    <property type="evidence" value="ECO:0007669"/>
    <property type="project" value="InterPro"/>
</dbReference>
<dbReference type="PROSITE" id="PS01136">
    <property type="entry name" value="UPF0034"/>
    <property type="match status" value="1"/>
</dbReference>
<evidence type="ECO:0000256" key="3">
    <source>
        <dbReference type="ARBA" id="ARBA00022643"/>
    </source>
</evidence>
<feature type="binding site" evidence="9">
    <location>
        <position position="67"/>
    </location>
    <ligand>
        <name>FMN</name>
        <dbReference type="ChEBI" id="CHEBI:58210"/>
    </ligand>
</feature>
<comment type="caution">
    <text evidence="11">The sequence shown here is derived from an EMBL/GenBank/DDBJ whole genome shotgun (WGS) entry which is preliminary data.</text>
</comment>
<dbReference type="GO" id="GO:0003723">
    <property type="term" value="F:RNA binding"/>
    <property type="evidence" value="ECO:0007669"/>
    <property type="project" value="TreeGrafter"/>
</dbReference>
<evidence type="ECO:0000313" key="11">
    <source>
        <dbReference type="EMBL" id="KQC84679.1"/>
    </source>
</evidence>
<evidence type="ECO:0000256" key="9">
    <source>
        <dbReference type="PIRSR" id="PIRSR006621-2"/>
    </source>
</evidence>
<comment type="cofactor">
    <cofactor evidence="1 7 9">
        <name>FMN</name>
        <dbReference type="ChEBI" id="CHEBI:58210"/>
    </cofactor>
</comment>